<organism evidence="2">
    <name type="scientific">Picea glauca</name>
    <name type="common">White spruce</name>
    <name type="synonym">Pinus glauca</name>
    <dbReference type="NCBI Taxonomy" id="3330"/>
    <lineage>
        <taxon>Eukaryota</taxon>
        <taxon>Viridiplantae</taxon>
        <taxon>Streptophyta</taxon>
        <taxon>Embryophyta</taxon>
        <taxon>Tracheophyta</taxon>
        <taxon>Spermatophyta</taxon>
        <taxon>Pinopsida</taxon>
        <taxon>Pinidae</taxon>
        <taxon>Conifers I</taxon>
        <taxon>Pinales</taxon>
        <taxon>Pinaceae</taxon>
        <taxon>Picea</taxon>
    </lineage>
</organism>
<evidence type="ECO:0000256" key="1">
    <source>
        <dbReference type="SAM" id="SignalP"/>
    </source>
</evidence>
<dbReference type="AlphaFoldDB" id="A0A101M5N4"/>
<reference evidence="2" key="1">
    <citation type="journal article" date="2015" name="Genome Biol. Evol.">
        <title>Organellar Genomes of White Spruce (Picea glauca): Assembly and Annotation.</title>
        <authorList>
            <person name="Jackman S.D."/>
            <person name="Warren R.L."/>
            <person name="Gibb E.A."/>
            <person name="Vandervalk B.P."/>
            <person name="Mohamadi H."/>
            <person name="Chu J."/>
            <person name="Raymond A."/>
            <person name="Pleasance S."/>
            <person name="Coope R."/>
            <person name="Wildung M.R."/>
            <person name="Ritland C.E."/>
            <person name="Bousquet J."/>
            <person name="Jones S.J."/>
            <person name="Bohlmann J."/>
            <person name="Birol I."/>
        </authorList>
    </citation>
    <scope>NUCLEOTIDE SEQUENCE [LARGE SCALE GENOMIC DNA]</scope>
    <source>
        <tissue evidence="2">Flushing bud</tissue>
    </source>
</reference>
<feature type="signal peptide" evidence="1">
    <location>
        <begin position="1"/>
        <end position="15"/>
    </location>
</feature>
<protein>
    <submittedName>
        <fullName evidence="2">Uncharacterized protein</fullName>
    </submittedName>
</protein>
<gene>
    <name evidence="2" type="ORF">ABT39_MTgene1281</name>
</gene>
<name>A0A101M5N4_PICGL</name>
<dbReference type="EMBL" id="LKAM01000001">
    <property type="protein sequence ID" value="KUM51433.1"/>
    <property type="molecule type" value="Genomic_DNA"/>
</dbReference>
<evidence type="ECO:0000313" key="2">
    <source>
        <dbReference type="EMBL" id="KUM51433.1"/>
    </source>
</evidence>
<sequence>MLCFIYLCYLSCSHCVGLSRTCGCNMILLVIHLDQYVQMKCGYNVGIIE</sequence>
<comment type="caution">
    <text evidence="2">The sequence shown here is derived from an EMBL/GenBank/DDBJ whole genome shotgun (WGS) entry which is preliminary data.</text>
</comment>
<feature type="chain" id="PRO_5013130988" evidence="1">
    <location>
        <begin position="16"/>
        <end position="49"/>
    </location>
</feature>
<proteinExistence type="predicted"/>
<keyword evidence="2" id="KW-0496">Mitochondrion</keyword>
<keyword evidence="1" id="KW-0732">Signal</keyword>
<accession>A0A101M5N4</accession>
<geneLocation type="mitochondrion" evidence="2"/>